<keyword evidence="14" id="KW-1185">Reference proteome</keyword>
<evidence type="ECO:0000256" key="9">
    <source>
        <dbReference type="SAM" id="Phobius"/>
    </source>
</evidence>
<keyword evidence="9" id="KW-0472">Membrane</keyword>
<dbReference type="SUPFAM" id="SSF55874">
    <property type="entry name" value="ATPase domain of HSP90 chaperone/DNA topoisomerase II/histidine kinase"/>
    <property type="match status" value="1"/>
</dbReference>
<comment type="caution">
    <text evidence="13">The sequence shown here is derived from an EMBL/GenBank/DDBJ whole genome shotgun (WGS) entry which is preliminary data.</text>
</comment>
<dbReference type="InterPro" id="IPR003661">
    <property type="entry name" value="HisK_dim/P_dom"/>
</dbReference>
<dbReference type="InterPro" id="IPR004358">
    <property type="entry name" value="Sig_transdc_His_kin-like_C"/>
</dbReference>
<dbReference type="Pfam" id="PF02518">
    <property type="entry name" value="HATPase_c"/>
    <property type="match status" value="1"/>
</dbReference>
<feature type="domain" description="Histidine kinase" evidence="10">
    <location>
        <begin position="317"/>
        <end position="524"/>
    </location>
</feature>
<dbReference type="InterPro" id="IPR035965">
    <property type="entry name" value="PAS-like_dom_sf"/>
</dbReference>
<dbReference type="RefSeq" id="WP_191698590.1">
    <property type="nucleotide sequence ID" value="NZ_JACSPZ010000001.1"/>
</dbReference>
<evidence type="ECO:0000256" key="3">
    <source>
        <dbReference type="ARBA" id="ARBA00022553"/>
    </source>
</evidence>
<evidence type="ECO:0000256" key="2">
    <source>
        <dbReference type="ARBA" id="ARBA00012438"/>
    </source>
</evidence>
<keyword evidence="9" id="KW-1133">Transmembrane helix</keyword>
<keyword evidence="3" id="KW-0597">Phosphoprotein</keyword>
<reference evidence="13 14" key="1">
    <citation type="submission" date="2020-08" db="EMBL/GenBank/DDBJ databases">
        <title>A Genomic Blueprint of the Chicken Gut Microbiome.</title>
        <authorList>
            <person name="Gilroy R."/>
            <person name="Ravi A."/>
            <person name="Getino M."/>
            <person name="Pursley I."/>
            <person name="Horton D.L."/>
            <person name="Alikhan N.-F."/>
            <person name="Baker D."/>
            <person name="Gharbi K."/>
            <person name="Hall N."/>
            <person name="Watson M."/>
            <person name="Adriaenssens E.M."/>
            <person name="Foster-Nyarko E."/>
            <person name="Jarju S."/>
            <person name="Secka A."/>
            <person name="Antonio M."/>
            <person name="Oren A."/>
            <person name="Chaudhuri R."/>
            <person name="La Ragione R.M."/>
            <person name="Hildebrand F."/>
            <person name="Pallen M.J."/>
        </authorList>
    </citation>
    <scope>NUCLEOTIDE SEQUENCE [LARGE SCALE GENOMIC DNA]</scope>
    <source>
        <strain evidence="13 14">A46</strain>
    </source>
</reference>
<accession>A0ABR8XUK4</accession>
<keyword evidence="6" id="KW-0418">Kinase</keyword>
<dbReference type="InterPro" id="IPR000700">
    <property type="entry name" value="PAS-assoc_C"/>
</dbReference>
<comment type="catalytic activity">
    <reaction evidence="1">
        <text>ATP + protein L-histidine = ADP + protein N-phospho-L-histidine.</text>
        <dbReference type="EC" id="2.7.13.3"/>
    </reaction>
</comment>
<evidence type="ECO:0000259" key="10">
    <source>
        <dbReference type="PROSITE" id="PS50109"/>
    </source>
</evidence>
<evidence type="ECO:0000256" key="5">
    <source>
        <dbReference type="ARBA" id="ARBA00022741"/>
    </source>
</evidence>
<dbReference type="Pfam" id="PF00989">
    <property type="entry name" value="PAS"/>
    <property type="match status" value="1"/>
</dbReference>
<feature type="domain" description="PAS" evidence="11">
    <location>
        <begin position="180"/>
        <end position="249"/>
    </location>
</feature>
<dbReference type="SMART" id="SM00388">
    <property type="entry name" value="HisKA"/>
    <property type="match status" value="1"/>
</dbReference>
<feature type="transmembrane region" description="Helical" evidence="9">
    <location>
        <begin position="38"/>
        <end position="56"/>
    </location>
</feature>
<evidence type="ECO:0000256" key="8">
    <source>
        <dbReference type="ARBA" id="ARBA00023012"/>
    </source>
</evidence>
<dbReference type="Gene3D" id="1.10.287.130">
    <property type="match status" value="1"/>
</dbReference>
<evidence type="ECO:0000313" key="13">
    <source>
        <dbReference type="EMBL" id="MBD8035626.1"/>
    </source>
</evidence>
<dbReference type="Gene3D" id="3.30.450.20">
    <property type="entry name" value="PAS domain"/>
    <property type="match status" value="1"/>
</dbReference>
<dbReference type="InterPro" id="IPR005467">
    <property type="entry name" value="His_kinase_dom"/>
</dbReference>
<keyword evidence="7" id="KW-0067">ATP-binding</keyword>
<evidence type="ECO:0000256" key="4">
    <source>
        <dbReference type="ARBA" id="ARBA00022679"/>
    </source>
</evidence>
<dbReference type="Proteomes" id="UP000619101">
    <property type="component" value="Unassembled WGS sequence"/>
</dbReference>
<gene>
    <name evidence="13" type="ORF">H9635_02665</name>
</gene>
<dbReference type="PANTHER" id="PTHR43065:SF10">
    <property type="entry name" value="PEROXIDE STRESS-ACTIVATED HISTIDINE KINASE MAK3"/>
    <property type="match status" value="1"/>
</dbReference>
<feature type="transmembrane region" description="Helical" evidence="9">
    <location>
        <begin position="85"/>
        <end position="102"/>
    </location>
</feature>
<dbReference type="PROSITE" id="PS50112">
    <property type="entry name" value="PAS"/>
    <property type="match status" value="1"/>
</dbReference>
<evidence type="ECO:0000259" key="12">
    <source>
        <dbReference type="PROSITE" id="PS50113"/>
    </source>
</evidence>
<dbReference type="Pfam" id="PF00512">
    <property type="entry name" value="HisKA"/>
    <property type="match status" value="1"/>
</dbReference>
<dbReference type="InterPro" id="IPR003594">
    <property type="entry name" value="HATPase_dom"/>
</dbReference>
<dbReference type="Gene3D" id="3.30.565.10">
    <property type="entry name" value="Histidine kinase-like ATPase, C-terminal domain"/>
    <property type="match status" value="1"/>
</dbReference>
<proteinExistence type="predicted"/>
<dbReference type="NCBIfam" id="TIGR00229">
    <property type="entry name" value="sensory_box"/>
    <property type="match status" value="1"/>
</dbReference>
<dbReference type="CDD" id="cd00082">
    <property type="entry name" value="HisKA"/>
    <property type="match status" value="1"/>
</dbReference>
<feature type="transmembrane region" description="Helical" evidence="9">
    <location>
        <begin position="139"/>
        <end position="159"/>
    </location>
</feature>
<dbReference type="InterPro" id="IPR036097">
    <property type="entry name" value="HisK_dim/P_sf"/>
</dbReference>
<dbReference type="EC" id="2.7.13.3" evidence="2"/>
<feature type="transmembrane region" description="Helical" evidence="9">
    <location>
        <begin position="12"/>
        <end position="32"/>
    </location>
</feature>
<dbReference type="EMBL" id="JACSPZ010000001">
    <property type="protein sequence ID" value="MBD8035626.1"/>
    <property type="molecule type" value="Genomic_DNA"/>
</dbReference>
<organism evidence="13 14">
    <name type="scientific">Solibacillus faecavium</name>
    <dbReference type="NCBI Taxonomy" id="2762221"/>
    <lineage>
        <taxon>Bacteria</taxon>
        <taxon>Bacillati</taxon>
        <taxon>Bacillota</taxon>
        <taxon>Bacilli</taxon>
        <taxon>Bacillales</taxon>
        <taxon>Caryophanaceae</taxon>
        <taxon>Solibacillus</taxon>
    </lineage>
</organism>
<dbReference type="InterPro" id="IPR013767">
    <property type="entry name" value="PAS_fold"/>
</dbReference>
<protein>
    <recommendedName>
        <fullName evidence="2">histidine kinase</fullName>
        <ecNumber evidence="2">2.7.13.3</ecNumber>
    </recommendedName>
</protein>
<feature type="transmembrane region" description="Helical" evidence="9">
    <location>
        <begin position="109"/>
        <end position="127"/>
    </location>
</feature>
<keyword evidence="5" id="KW-0547">Nucleotide-binding</keyword>
<keyword evidence="4" id="KW-0808">Transferase</keyword>
<dbReference type="InterPro" id="IPR000014">
    <property type="entry name" value="PAS"/>
</dbReference>
<sequence length="526" mass="60388">MQQNEILNKRNLLMVITYVFSTLIFTTVIVTQLFKHPYSFLVISIGSCIILIALYYLKTPPKVFQIILICTWHMIVFLFNYQNVSIFSFYTFFWVLAILTIYRSYIISIINISLVFIEILILNKLSMIPYDSFKSEDHLLLLSFLIAACIMSIGQSFLIKHIWLKLEKNAIDREYYLNSKHAYLHLFFEQANDAIAVFDLEDRVIAVNPAFEKLYGWSKEEALGRVLPLIPPENEKESKKRKEYLMHGKKFHLHETTDMRKDGTIFDAQISLSPILSPHGEIIGSSVISRDISYIKENENLILQSEKLKLVGELAAGVAHEIRNPMTVISGYVQMMNENPDSPYYEYTKLIQSETERIELILSEFLVLSRPQPNQFIPVNLGEALNEVATFFQYELQQKAISLNISNEYPHTIILGNKNQIKQVFINLFKNAIEAIPENGTITLEVCVGEDGKDIYINIIDTGCGIPSHLTERIFEPFYTTKTKGTGLGMMIVNKIVQDHKGTIKIKSQQNVGTEVLLSFPVFSEY</sequence>
<evidence type="ECO:0000256" key="1">
    <source>
        <dbReference type="ARBA" id="ARBA00000085"/>
    </source>
</evidence>
<evidence type="ECO:0000256" key="7">
    <source>
        <dbReference type="ARBA" id="ARBA00022840"/>
    </source>
</evidence>
<evidence type="ECO:0000256" key="6">
    <source>
        <dbReference type="ARBA" id="ARBA00022777"/>
    </source>
</evidence>
<keyword evidence="9" id="KW-0812">Transmembrane</keyword>
<keyword evidence="8" id="KW-0902">Two-component regulatory system</keyword>
<dbReference type="SUPFAM" id="SSF47384">
    <property type="entry name" value="Homodimeric domain of signal transducing histidine kinase"/>
    <property type="match status" value="1"/>
</dbReference>
<dbReference type="SUPFAM" id="SSF55785">
    <property type="entry name" value="PYP-like sensor domain (PAS domain)"/>
    <property type="match status" value="1"/>
</dbReference>
<name>A0ABR8XUK4_9BACL</name>
<dbReference type="CDD" id="cd00130">
    <property type="entry name" value="PAS"/>
    <property type="match status" value="1"/>
</dbReference>
<dbReference type="PROSITE" id="PS50109">
    <property type="entry name" value="HIS_KIN"/>
    <property type="match status" value="1"/>
</dbReference>
<dbReference type="PANTHER" id="PTHR43065">
    <property type="entry name" value="SENSOR HISTIDINE KINASE"/>
    <property type="match status" value="1"/>
</dbReference>
<dbReference type="PROSITE" id="PS50113">
    <property type="entry name" value="PAC"/>
    <property type="match status" value="1"/>
</dbReference>
<evidence type="ECO:0000313" key="14">
    <source>
        <dbReference type="Proteomes" id="UP000619101"/>
    </source>
</evidence>
<dbReference type="PRINTS" id="PR00344">
    <property type="entry name" value="BCTRLSENSOR"/>
</dbReference>
<dbReference type="InterPro" id="IPR036890">
    <property type="entry name" value="HATPase_C_sf"/>
</dbReference>
<dbReference type="SMART" id="SM00091">
    <property type="entry name" value="PAS"/>
    <property type="match status" value="1"/>
</dbReference>
<evidence type="ECO:0000259" key="11">
    <source>
        <dbReference type="PROSITE" id="PS50112"/>
    </source>
</evidence>
<feature type="domain" description="PAC" evidence="12">
    <location>
        <begin position="252"/>
        <end position="304"/>
    </location>
</feature>
<dbReference type="SMART" id="SM00387">
    <property type="entry name" value="HATPase_c"/>
    <property type="match status" value="1"/>
</dbReference>